<name>A0A6G6WDS3_9ACTN</name>
<dbReference type="RefSeq" id="WP_165232706.1">
    <property type="nucleotide sequence ID" value="NZ_CP049257.1"/>
</dbReference>
<dbReference type="EMBL" id="CP049257">
    <property type="protein sequence ID" value="QIG43356.1"/>
    <property type="molecule type" value="Genomic_DNA"/>
</dbReference>
<dbReference type="AlphaFoldDB" id="A0A6G6WDS3"/>
<dbReference type="KEGG" id="nano:G5V58_11790"/>
<reference evidence="1 2" key="1">
    <citation type="submission" date="2020-02" db="EMBL/GenBank/DDBJ databases">
        <title>Full genome sequence of Nocardioides sp. R-3366.</title>
        <authorList>
            <person name="Im W.-T."/>
        </authorList>
    </citation>
    <scope>NUCLEOTIDE SEQUENCE [LARGE SCALE GENOMIC DNA]</scope>
    <source>
        <strain evidence="1 2">R-3366</strain>
    </source>
</reference>
<gene>
    <name evidence="1" type="ORF">G5V58_11790</name>
</gene>
<proteinExistence type="predicted"/>
<sequence>MSTSPRVTVPVLLLVALVLVLTGARLATSSAAPAPEHHRDGTLLDFDRKDGRAVLPFTSEDVPKAPASFRRFVRSELTRTWKQELGGLPACRTSPRITVDTLRTDGFALGDVFSKPLKSCPNSGGGYIAIWAIRKGAWKQVIGTQEVVDCSRLERFDIPAELGIDQCYEGNEVVPYTHP</sequence>
<organism evidence="1 2">
    <name type="scientific">Nocardioides anomalus</name>
    <dbReference type="NCBI Taxonomy" id="2712223"/>
    <lineage>
        <taxon>Bacteria</taxon>
        <taxon>Bacillati</taxon>
        <taxon>Actinomycetota</taxon>
        <taxon>Actinomycetes</taxon>
        <taxon>Propionibacteriales</taxon>
        <taxon>Nocardioidaceae</taxon>
        <taxon>Nocardioides</taxon>
    </lineage>
</organism>
<protein>
    <submittedName>
        <fullName evidence="1">Uncharacterized protein</fullName>
    </submittedName>
</protein>
<accession>A0A6G6WDS3</accession>
<evidence type="ECO:0000313" key="2">
    <source>
        <dbReference type="Proteomes" id="UP000502996"/>
    </source>
</evidence>
<dbReference type="Proteomes" id="UP000502996">
    <property type="component" value="Chromosome"/>
</dbReference>
<evidence type="ECO:0000313" key="1">
    <source>
        <dbReference type="EMBL" id="QIG43356.1"/>
    </source>
</evidence>
<keyword evidence="2" id="KW-1185">Reference proteome</keyword>